<accession>A0A4R0MPD7</accession>
<feature type="domain" description="RagB/SusD" evidence="6">
    <location>
        <begin position="395"/>
        <end position="449"/>
    </location>
</feature>
<evidence type="ECO:0000259" key="7">
    <source>
        <dbReference type="Pfam" id="PF14322"/>
    </source>
</evidence>
<comment type="caution">
    <text evidence="8">The sequence shown here is derived from an EMBL/GenBank/DDBJ whole genome shotgun (WGS) entry which is preliminary data.</text>
</comment>
<keyword evidence="4" id="KW-0472">Membrane</keyword>
<feature type="domain" description="RagB/SusD" evidence="6">
    <location>
        <begin position="532"/>
        <end position="673"/>
    </location>
</feature>
<organism evidence="8 9">
    <name type="scientific">Pedobacter hiemivivus</name>
    <dbReference type="NCBI Taxonomy" id="2530454"/>
    <lineage>
        <taxon>Bacteria</taxon>
        <taxon>Pseudomonadati</taxon>
        <taxon>Bacteroidota</taxon>
        <taxon>Sphingobacteriia</taxon>
        <taxon>Sphingobacteriales</taxon>
        <taxon>Sphingobacteriaceae</taxon>
        <taxon>Pedobacter</taxon>
    </lineage>
</organism>
<gene>
    <name evidence="8" type="ORF">EZ444_21785</name>
</gene>
<dbReference type="InterPro" id="IPR012944">
    <property type="entry name" value="SusD_RagB_dom"/>
</dbReference>
<evidence type="ECO:0000256" key="5">
    <source>
        <dbReference type="ARBA" id="ARBA00023237"/>
    </source>
</evidence>
<evidence type="ECO:0000313" key="9">
    <source>
        <dbReference type="Proteomes" id="UP000291117"/>
    </source>
</evidence>
<evidence type="ECO:0000259" key="6">
    <source>
        <dbReference type="Pfam" id="PF07980"/>
    </source>
</evidence>
<sequence>MKLQYYTRSIVLMLMVASVLILPSCKRYLDIEPQSFFDEAYTFSTVTTATSAVMGVYGRLTGESAYGSRLSLIYPVDADDFLAFGNTSSGGGDNGAKAIARYNAAPENIQLERPFNQLFSGIESANICIKNIPKMDLYTNGTAADIRSLKRLHGEVLTLRAQFYFELVRVWGDVPAQFEPSADQTDLFKTKTDRDSIYNRILDDLKIAEELVPWRKESGIAIDERITKGAVKAIRAKIALFCGGYSLRRNSGVMERRADYLEYYKIARDECKDIIDSKQHALNPSFEAVFKDNIDAHKIETNGEVIFEVALAGGLNTTDGRLGNSDGPNVGANAGGGGVRVLPTYYYSFDVLDSRMPVTIADYTINPSNNKLGAVLPAAASGKFRRDWISNPVVDLKSTASYYGVNWPIIRYADVLLMFAEADNEINSGPGTDAISAVNSVRQRAWARGIKTINVVNGGTGYTAIPAVTITGTGTGAAAVASVSGGKVVKITIISVGDNYTAAPVISFTGGNGTGATATATILTNKAEANLTPQQTADKDAFFGAIVNERWFEFGGEGIRKYDLIRWNLLGQKITETRANLTKMLNKQAPYQNLPQVRFYKNTSATLIWQNSMYEPAPAAALSGYTSVSWIAALSALYVTNVAELYRPNHAELLPLPRAVIDANPKLRQDYGY</sequence>
<dbReference type="InterPro" id="IPR033985">
    <property type="entry name" value="SusD-like_N"/>
</dbReference>
<dbReference type="InterPro" id="IPR011990">
    <property type="entry name" value="TPR-like_helical_dom_sf"/>
</dbReference>
<dbReference type="OrthoDB" id="5694214at2"/>
<dbReference type="Gene3D" id="1.25.40.390">
    <property type="match status" value="1"/>
</dbReference>
<dbReference type="Proteomes" id="UP000291117">
    <property type="component" value="Unassembled WGS sequence"/>
</dbReference>
<keyword evidence="9" id="KW-1185">Reference proteome</keyword>
<evidence type="ECO:0000256" key="3">
    <source>
        <dbReference type="ARBA" id="ARBA00022729"/>
    </source>
</evidence>
<dbReference type="Pfam" id="PF14322">
    <property type="entry name" value="SusD-like_3"/>
    <property type="match status" value="1"/>
</dbReference>
<reference evidence="8 9" key="1">
    <citation type="submission" date="2019-02" db="EMBL/GenBank/DDBJ databases">
        <title>Pedobacter sp. RP-3-8 sp. nov., isolated from Arctic soil.</title>
        <authorList>
            <person name="Dahal R.H."/>
        </authorList>
    </citation>
    <scope>NUCLEOTIDE SEQUENCE [LARGE SCALE GENOMIC DNA]</scope>
    <source>
        <strain evidence="8 9">RP-3-8</strain>
    </source>
</reference>
<evidence type="ECO:0000256" key="4">
    <source>
        <dbReference type="ARBA" id="ARBA00023136"/>
    </source>
</evidence>
<dbReference type="SUPFAM" id="SSF48452">
    <property type="entry name" value="TPR-like"/>
    <property type="match status" value="1"/>
</dbReference>
<comment type="subcellular location">
    <subcellularLocation>
        <location evidence="1">Cell outer membrane</location>
    </subcellularLocation>
</comment>
<dbReference type="GO" id="GO:0009279">
    <property type="term" value="C:cell outer membrane"/>
    <property type="evidence" value="ECO:0007669"/>
    <property type="project" value="UniProtKB-SubCell"/>
</dbReference>
<keyword evidence="5" id="KW-0998">Cell outer membrane</keyword>
<evidence type="ECO:0000256" key="2">
    <source>
        <dbReference type="ARBA" id="ARBA00006275"/>
    </source>
</evidence>
<dbReference type="RefSeq" id="WP_131611308.1">
    <property type="nucleotide sequence ID" value="NZ_SJSM01000020.1"/>
</dbReference>
<evidence type="ECO:0000313" key="8">
    <source>
        <dbReference type="EMBL" id="TCC88483.1"/>
    </source>
</evidence>
<protein>
    <submittedName>
        <fullName evidence="8">RagB/SusD family nutrient uptake outer membrane protein</fullName>
    </submittedName>
</protein>
<proteinExistence type="inferred from homology"/>
<name>A0A4R0MPD7_9SPHI</name>
<dbReference type="Pfam" id="PF07980">
    <property type="entry name" value="SusD_RagB"/>
    <property type="match status" value="2"/>
</dbReference>
<dbReference type="AlphaFoldDB" id="A0A4R0MPD7"/>
<comment type="similarity">
    <text evidence="2">Belongs to the SusD family.</text>
</comment>
<feature type="domain" description="SusD-like N-terminal" evidence="7">
    <location>
        <begin position="107"/>
        <end position="240"/>
    </location>
</feature>
<dbReference type="EMBL" id="SJSM01000020">
    <property type="protein sequence ID" value="TCC88483.1"/>
    <property type="molecule type" value="Genomic_DNA"/>
</dbReference>
<evidence type="ECO:0000256" key="1">
    <source>
        <dbReference type="ARBA" id="ARBA00004442"/>
    </source>
</evidence>
<keyword evidence="3" id="KW-0732">Signal</keyword>